<evidence type="ECO:0000256" key="11">
    <source>
        <dbReference type="ARBA" id="ARBA00022989"/>
    </source>
</evidence>
<evidence type="ECO:0000256" key="15">
    <source>
        <dbReference type="SAM" id="Phobius"/>
    </source>
</evidence>
<dbReference type="GO" id="GO:0016020">
    <property type="term" value="C:membrane"/>
    <property type="evidence" value="ECO:0007669"/>
    <property type="project" value="UniProtKB-SubCell"/>
</dbReference>
<dbReference type="SMART" id="SM00184">
    <property type="entry name" value="RING"/>
    <property type="match status" value="1"/>
</dbReference>
<dbReference type="InterPro" id="IPR001841">
    <property type="entry name" value="Znf_RING"/>
</dbReference>
<keyword evidence="5" id="KW-0808">Transferase</keyword>
<reference evidence="18" key="1">
    <citation type="submission" date="2025-08" db="UniProtKB">
        <authorList>
            <consortium name="RefSeq"/>
        </authorList>
    </citation>
    <scope>IDENTIFICATION</scope>
    <source>
        <tissue evidence="18">Seedling</tissue>
    </source>
</reference>
<dbReference type="UniPathway" id="UPA00143"/>
<keyword evidence="8 14" id="KW-0863">Zinc-finger</keyword>
<evidence type="ECO:0000313" key="18">
    <source>
        <dbReference type="RefSeq" id="XP_015867601.3"/>
    </source>
</evidence>
<evidence type="ECO:0000256" key="1">
    <source>
        <dbReference type="ARBA" id="ARBA00000900"/>
    </source>
</evidence>
<keyword evidence="6 15" id="KW-0812">Transmembrane</keyword>
<comment type="similarity">
    <text evidence="13">Belongs to the RING-type zinc finger family. ATL subfamily.</text>
</comment>
<dbReference type="Pfam" id="PF13639">
    <property type="entry name" value="zf-RING_2"/>
    <property type="match status" value="1"/>
</dbReference>
<dbReference type="InParanoid" id="A0A6P3Z086"/>
<evidence type="ECO:0000256" key="2">
    <source>
        <dbReference type="ARBA" id="ARBA00004167"/>
    </source>
</evidence>
<evidence type="ECO:0000259" key="16">
    <source>
        <dbReference type="PROSITE" id="PS50089"/>
    </source>
</evidence>
<dbReference type="GO" id="GO:0008270">
    <property type="term" value="F:zinc ion binding"/>
    <property type="evidence" value="ECO:0007669"/>
    <property type="project" value="UniProtKB-KW"/>
</dbReference>
<dbReference type="AlphaFoldDB" id="A0A6P3Z086"/>
<evidence type="ECO:0000256" key="14">
    <source>
        <dbReference type="PROSITE-ProRule" id="PRU00175"/>
    </source>
</evidence>
<organism evidence="17 18">
    <name type="scientific">Ziziphus jujuba</name>
    <name type="common">Chinese jujube</name>
    <name type="synonym">Ziziphus sativa</name>
    <dbReference type="NCBI Taxonomy" id="326968"/>
    <lineage>
        <taxon>Eukaryota</taxon>
        <taxon>Viridiplantae</taxon>
        <taxon>Streptophyta</taxon>
        <taxon>Embryophyta</taxon>
        <taxon>Tracheophyta</taxon>
        <taxon>Spermatophyta</taxon>
        <taxon>Magnoliopsida</taxon>
        <taxon>eudicotyledons</taxon>
        <taxon>Gunneridae</taxon>
        <taxon>Pentapetalae</taxon>
        <taxon>rosids</taxon>
        <taxon>fabids</taxon>
        <taxon>Rosales</taxon>
        <taxon>Rhamnaceae</taxon>
        <taxon>Paliureae</taxon>
        <taxon>Ziziphus</taxon>
    </lineage>
</organism>
<accession>A0A6P3Z086</accession>
<dbReference type="RefSeq" id="XP_015867601.3">
    <property type="nucleotide sequence ID" value="XM_016012115.3"/>
</dbReference>
<dbReference type="Proteomes" id="UP001652623">
    <property type="component" value="Chromosome 10"/>
</dbReference>
<evidence type="ECO:0000256" key="10">
    <source>
        <dbReference type="ARBA" id="ARBA00022833"/>
    </source>
</evidence>
<dbReference type="GO" id="GO:0061630">
    <property type="term" value="F:ubiquitin protein ligase activity"/>
    <property type="evidence" value="ECO:0007669"/>
    <property type="project" value="UniProtKB-EC"/>
</dbReference>
<keyword evidence="17" id="KW-1185">Reference proteome</keyword>
<evidence type="ECO:0000256" key="13">
    <source>
        <dbReference type="ARBA" id="ARBA00024209"/>
    </source>
</evidence>
<evidence type="ECO:0000313" key="17">
    <source>
        <dbReference type="Proteomes" id="UP001652623"/>
    </source>
</evidence>
<name>A0A6P3Z086_ZIZJJ</name>
<dbReference type="GeneID" id="107405104"/>
<evidence type="ECO:0000256" key="12">
    <source>
        <dbReference type="ARBA" id="ARBA00023136"/>
    </source>
</evidence>
<comment type="subcellular location">
    <subcellularLocation>
        <location evidence="2">Membrane</location>
        <topology evidence="2">Single-pass membrane protein</topology>
    </subcellularLocation>
</comment>
<evidence type="ECO:0000256" key="3">
    <source>
        <dbReference type="ARBA" id="ARBA00004906"/>
    </source>
</evidence>
<dbReference type="PROSITE" id="PS50089">
    <property type="entry name" value="ZF_RING_2"/>
    <property type="match status" value="1"/>
</dbReference>
<keyword evidence="12 15" id="KW-0472">Membrane</keyword>
<dbReference type="Gene3D" id="3.30.40.10">
    <property type="entry name" value="Zinc/RING finger domain, C3HC4 (zinc finger)"/>
    <property type="match status" value="1"/>
</dbReference>
<dbReference type="PANTHER" id="PTHR46913">
    <property type="entry name" value="RING-H2 FINGER PROTEIN ATL16"/>
    <property type="match status" value="1"/>
</dbReference>
<comment type="pathway">
    <text evidence="3">Protein modification; protein ubiquitination.</text>
</comment>
<dbReference type="InterPro" id="IPR044600">
    <property type="entry name" value="ATL1/ATL16-like"/>
</dbReference>
<evidence type="ECO:0000256" key="5">
    <source>
        <dbReference type="ARBA" id="ARBA00022679"/>
    </source>
</evidence>
<evidence type="ECO:0000256" key="9">
    <source>
        <dbReference type="ARBA" id="ARBA00022786"/>
    </source>
</evidence>
<sequence>MPMNPVTSQELKPSHWNPWVITSVATICIVIMLFAYLRIIKTFCNNISRNQDGRRLLNVSNPDDPSLQFHSHGLDFSFVHSLPITQFKKDNQGKSEMAQSNMDCAVCLGEFEEGEWLRHLTNCKHVFHISCIDTWCLTNSNCPICRSEVYGLGLDHEYSASMYTLLETLTREDFFRERAEHYQFLRSTILQNSVSSIDPRHAN</sequence>
<evidence type="ECO:0000256" key="6">
    <source>
        <dbReference type="ARBA" id="ARBA00022692"/>
    </source>
</evidence>
<feature type="transmembrane region" description="Helical" evidence="15">
    <location>
        <begin position="20"/>
        <end position="39"/>
    </location>
</feature>
<protein>
    <recommendedName>
        <fullName evidence="4">RING-type E3 ubiquitin transferase</fullName>
        <ecNumber evidence="4">2.3.2.27</ecNumber>
    </recommendedName>
</protein>
<dbReference type="SUPFAM" id="SSF57850">
    <property type="entry name" value="RING/U-box"/>
    <property type="match status" value="1"/>
</dbReference>
<proteinExistence type="inferred from homology"/>
<dbReference type="EC" id="2.3.2.27" evidence="4"/>
<evidence type="ECO:0000256" key="7">
    <source>
        <dbReference type="ARBA" id="ARBA00022723"/>
    </source>
</evidence>
<dbReference type="PANTHER" id="PTHR46913:SF1">
    <property type="entry name" value="RING-H2 FINGER PROTEIN ATL16"/>
    <property type="match status" value="1"/>
</dbReference>
<dbReference type="KEGG" id="zju:107405104"/>
<keyword evidence="11 15" id="KW-1133">Transmembrane helix</keyword>
<evidence type="ECO:0000256" key="4">
    <source>
        <dbReference type="ARBA" id="ARBA00012483"/>
    </source>
</evidence>
<feature type="domain" description="RING-type" evidence="16">
    <location>
        <begin position="104"/>
        <end position="146"/>
    </location>
</feature>
<keyword evidence="10" id="KW-0862">Zinc</keyword>
<evidence type="ECO:0000256" key="8">
    <source>
        <dbReference type="ARBA" id="ARBA00022771"/>
    </source>
</evidence>
<dbReference type="GO" id="GO:0016567">
    <property type="term" value="P:protein ubiquitination"/>
    <property type="evidence" value="ECO:0007669"/>
    <property type="project" value="UniProtKB-UniPathway"/>
</dbReference>
<dbReference type="InterPro" id="IPR013083">
    <property type="entry name" value="Znf_RING/FYVE/PHD"/>
</dbReference>
<keyword evidence="7" id="KW-0479">Metal-binding</keyword>
<comment type="catalytic activity">
    <reaction evidence="1">
        <text>S-ubiquitinyl-[E2 ubiquitin-conjugating enzyme]-L-cysteine + [acceptor protein]-L-lysine = [E2 ubiquitin-conjugating enzyme]-L-cysteine + N(6)-ubiquitinyl-[acceptor protein]-L-lysine.</text>
        <dbReference type="EC" id="2.3.2.27"/>
    </reaction>
</comment>
<keyword evidence="9" id="KW-0833">Ubl conjugation pathway</keyword>
<gene>
    <name evidence="18" type="primary">LOC107405104</name>
</gene>